<keyword evidence="5" id="KW-1185">Reference proteome</keyword>
<evidence type="ECO:0000313" key="5">
    <source>
        <dbReference type="Proteomes" id="UP000290517"/>
    </source>
</evidence>
<feature type="compositionally biased region" description="Low complexity" evidence="1">
    <location>
        <begin position="15"/>
        <end position="29"/>
    </location>
</feature>
<proteinExistence type="predicted"/>
<sequence length="170" mass="18924">MTPRNDARTERGRRPAWAAPWPDAATRAAQTTRHDLRRARVVTYGLVLTLLVTAAVEAEVWPLTAYRLFSTVRTGTTVSLELVAETDDGDVLVRPADHAEPLATTTRQYPDLVAATPERRREMVTAWLALARIDPAAVTTVRLERSVRTLPDGTSTWVERSRETVLEVVP</sequence>
<evidence type="ECO:0000313" key="4">
    <source>
        <dbReference type="Proteomes" id="UP000289805"/>
    </source>
</evidence>
<dbReference type="Proteomes" id="UP000289805">
    <property type="component" value="Unassembled WGS sequence"/>
</dbReference>
<dbReference type="AlphaFoldDB" id="A0A4Q1KTQ7"/>
<dbReference type="EMBL" id="SDJR01000013">
    <property type="protein sequence ID" value="RXR22409.1"/>
    <property type="molecule type" value="Genomic_DNA"/>
</dbReference>
<dbReference type="STRING" id="1713.GCA_000718325_03241"/>
<accession>A0A4Q1KTQ7</accession>
<dbReference type="RefSeq" id="WP_030152842.1">
    <property type="nucleotide sequence ID" value="NZ_JOFV01000018.1"/>
</dbReference>
<protein>
    <submittedName>
        <fullName evidence="3">Uncharacterized protein</fullName>
    </submittedName>
</protein>
<dbReference type="Proteomes" id="UP000290517">
    <property type="component" value="Unassembled WGS sequence"/>
</dbReference>
<feature type="region of interest" description="Disordered" evidence="1">
    <location>
        <begin position="1"/>
        <end position="29"/>
    </location>
</feature>
<evidence type="ECO:0000313" key="3">
    <source>
        <dbReference type="EMBL" id="RXR32474.1"/>
    </source>
</evidence>
<dbReference type="EMBL" id="SDJQ01000018">
    <property type="protein sequence ID" value="RXR32474.1"/>
    <property type="molecule type" value="Genomic_DNA"/>
</dbReference>
<organism evidence="3 4">
    <name type="scientific">Oerskovia turbata</name>
    <dbReference type="NCBI Taxonomy" id="1713"/>
    <lineage>
        <taxon>Bacteria</taxon>
        <taxon>Bacillati</taxon>
        <taxon>Actinomycetota</taxon>
        <taxon>Actinomycetes</taxon>
        <taxon>Micrococcales</taxon>
        <taxon>Cellulomonadaceae</taxon>
        <taxon>Oerskovia</taxon>
    </lineage>
</organism>
<dbReference type="OrthoDB" id="4829374at2"/>
<name>A0A4Q1KTQ7_9CELL</name>
<evidence type="ECO:0000313" key="2">
    <source>
        <dbReference type="EMBL" id="RXR22409.1"/>
    </source>
</evidence>
<comment type="caution">
    <text evidence="3">The sequence shown here is derived from an EMBL/GenBank/DDBJ whole genome shotgun (WGS) entry which is preliminary data.</text>
</comment>
<reference evidence="4 5" key="1">
    <citation type="submission" date="2019-01" db="EMBL/GenBank/DDBJ databases">
        <title>Oerskovia turbata Genome sequencing and assembly.</title>
        <authorList>
            <person name="Dou T."/>
        </authorList>
    </citation>
    <scope>NUCLEOTIDE SEQUENCE [LARGE SCALE GENOMIC DNA]</scope>
    <source>
        <strain evidence="3 4">JCM12123</strain>
        <strain evidence="2 5">JCM3160</strain>
    </source>
</reference>
<gene>
    <name evidence="2" type="ORF">EQW73_16855</name>
    <name evidence="3" type="ORF">EQW78_14290</name>
</gene>
<evidence type="ECO:0000256" key="1">
    <source>
        <dbReference type="SAM" id="MobiDB-lite"/>
    </source>
</evidence>
<feature type="compositionally biased region" description="Basic and acidic residues" evidence="1">
    <location>
        <begin position="1"/>
        <end position="13"/>
    </location>
</feature>